<dbReference type="GO" id="GO:0006355">
    <property type="term" value="P:regulation of DNA-templated transcription"/>
    <property type="evidence" value="ECO:0007669"/>
    <property type="project" value="InterPro"/>
</dbReference>
<dbReference type="InterPro" id="IPR003594">
    <property type="entry name" value="HATPase_dom"/>
</dbReference>
<dbReference type="PROSITE" id="PS50109">
    <property type="entry name" value="HIS_KIN"/>
    <property type="match status" value="1"/>
</dbReference>
<evidence type="ECO:0000256" key="8">
    <source>
        <dbReference type="ARBA" id="ARBA00022840"/>
    </source>
</evidence>
<dbReference type="GO" id="GO:0005524">
    <property type="term" value="F:ATP binding"/>
    <property type="evidence" value="ECO:0007669"/>
    <property type="project" value="UniProtKB-KW"/>
</dbReference>
<evidence type="ECO:0000313" key="18">
    <source>
        <dbReference type="EMBL" id="AYQ72249.1"/>
    </source>
</evidence>
<dbReference type="EMBL" id="CP033433">
    <property type="protein sequence ID" value="AYQ72249.1"/>
    <property type="molecule type" value="Genomic_DNA"/>
</dbReference>
<dbReference type="InterPro" id="IPR000014">
    <property type="entry name" value="PAS"/>
</dbReference>
<dbReference type="SUPFAM" id="SSF55785">
    <property type="entry name" value="PYP-like sensor domain (PAS domain)"/>
    <property type="match status" value="3"/>
</dbReference>
<name>A0A3G3JXL1_9BACL</name>
<dbReference type="InterPro" id="IPR013655">
    <property type="entry name" value="PAS_fold_3"/>
</dbReference>
<evidence type="ECO:0000256" key="7">
    <source>
        <dbReference type="ARBA" id="ARBA00022777"/>
    </source>
</evidence>
<evidence type="ECO:0000256" key="9">
    <source>
        <dbReference type="ARBA" id="ARBA00023012"/>
    </source>
</evidence>
<dbReference type="SMART" id="SM00086">
    <property type="entry name" value="PAC"/>
    <property type="match status" value="2"/>
</dbReference>
<evidence type="ECO:0000256" key="4">
    <source>
        <dbReference type="ARBA" id="ARBA00022553"/>
    </source>
</evidence>
<evidence type="ECO:0000256" key="5">
    <source>
        <dbReference type="ARBA" id="ARBA00022679"/>
    </source>
</evidence>
<dbReference type="InterPro" id="IPR001610">
    <property type="entry name" value="PAC"/>
</dbReference>
<dbReference type="SUPFAM" id="SSF47384">
    <property type="entry name" value="Homodimeric domain of signal transducing histidine kinase"/>
    <property type="match status" value="1"/>
</dbReference>
<keyword evidence="9" id="KW-0902">Two-component regulatory system</keyword>
<comment type="subunit">
    <text evidence="10">At low DSF concentrations, interacts with RpfF.</text>
</comment>
<dbReference type="SMART" id="SM00388">
    <property type="entry name" value="HisKA"/>
    <property type="match status" value="1"/>
</dbReference>
<dbReference type="CDD" id="cd00082">
    <property type="entry name" value="HisKA"/>
    <property type="match status" value="1"/>
</dbReference>
<keyword evidence="8" id="KW-0067">ATP-binding</keyword>
<dbReference type="SUPFAM" id="SSF52172">
    <property type="entry name" value="CheY-like"/>
    <property type="match status" value="1"/>
</dbReference>
<dbReference type="PRINTS" id="PR00344">
    <property type="entry name" value="BCTRLSENSOR"/>
</dbReference>
<feature type="domain" description="Response regulatory" evidence="15">
    <location>
        <begin position="630"/>
        <end position="747"/>
    </location>
</feature>
<dbReference type="Gene3D" id="3.30.565.10">
    <property type="entry name" value="Histidine kinase-like ATPase, C-terminal domain"/>
    <property type="match status" value="1"/>
</dbReference>
<dbReference type="GO" id="GO:0000155">
    <property type="term" value="F:phosphorelay sensor kinase activity"/>
    <property type="evidence" value="ECO:0007669"/>
    <property type="project" value="InterPro"/>
</dbReference>
<evidence type="ECO:0000256" key="6">
    <source>
        <dbReference type="ARBA" id="ARBA00022741"/>
    </source>
</evidence>
<evidence type="ECO:0000256" key="10">
    <source>
        <dbReference type="ARBA" id="ARBA00064003"/>
    </source>
</evidence>
<evidence type="ECO:0000256" key="12">
    <source>
        <dbReference type="ARBA" id="ARBA00074306"/>
    </source>
</evidence>
<dbReference type="SMART" id="SM00091">
    <property type="entry name" value="PAS"/>
    <property type="match status" value="3"/>
</dbReference>
<keyword evidence="19" id="KW-1185">Reference proteome</keyword>
<evidence type="ECO:0000256" key="1">
    <source>
        <dbReference type="ARBA" id="ARBA00000085"/>
    </source>
</evidence>
<dbReference type="Pfam" id="PF13426">
    <property type="entry name" value="PAS_9"/>
    <property type="match status" value="1"/>
</dbReference>
<dbReference type="Gene3D" id="3.30.450.20">
    <property type="entry name" value="PAS domain"/>
    <property type="match status" value="3"/>
</dbReference>
<dbReference type="Pfam" id="PF00072">
    <property type="entry name" value="Response_reg"/>
    <property type="match status" value="1"/>
</dbReference>
<dbReference type="InterPro" id="IPR003661">
    <property type="entry name" value="HisK_dim/P_dom"/>
</dbReference>
<keyword evidence="7" id="KW-0418">Kinase</keyword>
<evidence type="ECO:0000259" key="15">
    <source>
        <dbReference type="PROSITE" id="PS50110"/>
    </source>
</evidence>
<evidence type="ECO:0000313" key="19">
    <source>
        <dbReference type="Proteomes" id="UP000269097"/>
    </source>
</evidence>
<comment type="similarity">
    <text evidence="2">In the N-terminal section; belongs to the phytochrome family.</text>
</comment>
<dbReference type="SMART" id="SM00448">
    <property type="entry name" value="REC"/>
    <property type="match status" value="1"/>
</dbReference>
<dbReference type="Gene3D" id="2.10.70.100">
    <property type="match status" value="1"/>
</dbReference>
<dbReference type="FunFam" id="3.30.565.10:FF:000010">
    <property type="entry name" value="Sensor histidine kinase RcsC"/>
    <property type="match status" value="1"/>
</dbReference>
<dbReference type="Pfam" id="PF00989">
    <property type="entry name" value="PAS"/>
    <property type="match status" value="1"/>
</dbReference>
<dbReference type="InterPro" id="IPR013767">
    <property type="entry name" value="PAS_fold"/>
</dbReference>
<dbReference type="AlphaFoldDB" id="A0A3G3JXL1"/>
<dbReference type="PROSITE" id="PS50113">
    <property type="entry name" value="PAC"/>
    <property type="match status" value="1"/>
</dbReference>
<sequence>MALFEVNGESPASLFFQRSSHGMAFLSPDGRILEANPAFCSMLGSARETLLSTPIDKIIGTEKDWAIRLENPSDQTDIDVRIIRNDGSILLGSANLLASETAGEDARSCRMLEIMKERKKNDELIAEVFRIASIGSWEWEIQDDEIWFSDQIQTLCDVDASEWGRRSPGLLDLVPPESRPSFQEAIDLALKGNPLDFEFRNQKPDGSVHYLHVRGLVSYAAGGKPRKLHGTVQDITDRKKVELKLLETVERYTSLKKFNHDAIFSLDLNGNIINSNAVAQEMTGYPIQEMAGKNFSLYIGGQDILDILAASKHDVNAEKRIDKIEHRNGSYAEVLTTIAPIIIHDESVGYYIISKDITEQKKLIIAKEAAESTNQAKSEFLAMMSHEIRTPMNGVIGMTDLLLETTALDAPHREYLEVIKKSGETLLSIINDILDFSKIDSGKTELIEEEFDLRACIFETVDLLAPKAQEKKLDMSFSLSPNIPSKLVGDSTRLKQVLMNLIGNSIKFTHSGSISVAVKQLARHEDQAMLKFIIKDTGIGIPREKSEQLFQPFYQLDNFMTRRSEGTGLGLAISKKLVNLMGGDIWIEHTEEPGSTFVFTVIMHEKPRVPNPSETVSGSFATEKKPRGLNILVAEDNRINQLVLIKMLENQGHRVQFVEDGNEAIEAALTERFDLIFMDVHLPGMNGLEATALIKDALKPEECPVIIAVTANALKGDREKCLASGMDEYLSKPITSKVVQDMVNKFFET</sequence>
<dbReference type="InterPro" id="IPR036097">
    <property type="entry name" value="HisK_dim/P_sf"/>
</dbReference>
<dbReference type="PANTHER" id="PTHR45339:SF1">
    <property type="entry name" value="HYBRID SIGNAL TRANSDUCTION HISTIDINE KINASE J"/>
    <property type="match status" value="1"/>
</dbReference>
<accession>A0A3G3JXL1</accession>
<dbReference type="PANTHER" id="PTHR45339">
    <property type="entry name" value="HYBRID SIGNAL TRANSDUCTION HISTIDINE KINASE J"/>
    <property type="match status" value="1"/>
</dbReference>
<reference evidence="18 19" key="1">
    <citation type="submission" date="2018-10" db="EMBL/GenBank/DDBJ databases">
        <title>Genome Sequence of Cohnella sp.</title>
        <authorList>
            <person name="Srinivasan S."/>
            <person name="Kim M.K."/>
        </authorList>
    </citation>
    <scope>NUCLEOTIDE SEQUENCE [LARGE SCALE GENOMIC DNA]</scope>
    <source>
        <strain evidence="18 19">18JY8-7</strain>
    </source>
</reference>
<dbReference type="InterPro" id="IPR035965">
    <property type="entry name" value="PAS-like_dom_sf"/>
</dbReference>
<dbReference type="Gene3D" id="1.10.287.130">
    <property type="match status" value="1"/>
</dbReference>
<dbReference type="SUPFAM" id="SSF55874">
    <property type="entry name" value="ATPase domain of HSP90 chaperone/DNA topoisomerase II/histidine kinase"/>
    <property type="match status" value="1"/>
</dbReference>
<dbReference type="SMART" id="SM00387">
    <property type="entry name" value="HATPase_c"/>
    <property type="match status" value="1"/>
</dbReference>
<dbReference type="CDD" id="cd17546">
    <property type="entry name" value="REC_hyHK_CKI1_RcsC-like"/>
    <property type="match status" value="1"/>
</dbReference>
<dbReference type="Pfam" id="PF08447">
    <property type="entry name" value="PAS_3"/>
    <property type="match status" value="1"/>
</dbReference>
<proteinExistence type="inferred from homology"/>
<feature type="domain" description="PAS" evidence="16">
    <location>
        <begin position="248"/>
        <end position="294"/>
    </location>
</feature>
<evidence type="ECO:0000256" key="13">
    <source>
        <dbReference type="PROSITE-ProRule" id="PRU00169"/>
    </source>
</evidence>
<dbReference type="Gene3D" id="3.40.50.2300">
    <property type="match status" value="1"/>
</dbReference>
<dbReference type="Pfam" id="PF02518">
    <property type="entry name" value="HATPase_c"/>
    <property type="match status" value="1"/>
</dbReference>
<feature type="domain" description="PAC" evidence="17">
    <location>
        <begin position="195"/>
        <end position="247"/>
    </location>
</feature>
<dbReference type="FunFam" id="1.10.287.130:FF:000002">
    <property type="entry name" value="Two-component osmosensing histidine kinase"/>
    <property type="match status" value="1"/>
</dbReference>
<dbReference type="CDD" id="cd00130">
    <property type="entry name" value="PAS"/>
    <property type="match status" value="3"/>
</dbReference>
<dbReference type="EC" id="2.7.13.3" evidence="3"/>
<dbReference type="PROSITE" id="PS50110">
    <property type="entry name" value="RESPONSE_REGULATORY"/>
    <property type="match status" value="1"/>
</dbReference>
<dbReference type="PROSITE" id="PS50112">
    <property type="entry name" value="PAS"/>
    <property type="match status" value="1"/>
</dbReference>
<dbReference type="Proteomes" id="UP000269097">
    <property type="component" value="Chromosome"/>
</dbReference>
<dbReference type="KEGG" id="coh:EAV92_06510"/>
<dbReference type="InterPro" id="IPR000700">
    <property type="entry name" value="PAS-assoc_C"/>
</dbReference>
<dbReference type="CDD" id="cd16922">
    <property type="entry name" value="HATPase_EvgS-ArcB-TorS-like"/>
    <property type="match status" value="1"/>
</dbReference>
<dbReference type="InterPro" id="IPR001789">
    <property type="entry name" value="Sig_transdc_resp-reg_receiver"/>
</dbReference>
<keyword evidence="4 13" id="KW-0597">Phosphoprotein</keyword>
<dbReference type="Pfam" id="PF00512">
    <property type="entry name" value="HisKA"/>
    <property type="match status" value="1"/>
</dbReference>
<dbReference type="NCBIfam" id="TIGR00229">
    <property type="entry name" value="sensory_box"/>
    <property type="match status" value="2"/>
</dbReference>
<evidence type="ECO:0000259" key="14">
    <source>
        <dbReference type="PROSITE" id="PS50109"/>
    </source>
</evidence>
<evidence type="ECO:0000256" key="3">
    <source>
        <dbReference type="ARBA" id="ARBA00012438"/>
    </source>
</evidence>
<gene>
    <name evidence="18" type="ORF">EAV92_06510</name>
</gene>
<evidence type="ECO:0000259" key="17">
    <source>
        <dbReference type="PROSITE" id="PS50113"/>
    </source>
</evidence>
<keyword evidence="5" id="KW-0808">Transferase</keyword>
<dbReference type="InterPro" id="IPR004358">
    <property type="entry name" value="Sig_transdc_His_kin-like_C"/>
</dbReference>
<dbReference type="InterPro" id="IPR011006">
    <property type="entry name" value="CheY-like_superfamily"/>
</dbReference>
<evidence type="ECO:0000256" key="11">
    <source>
        <dbReference type="ARBA" id="ARBA00068150"/>
    </source>
</evidence>
<keyword evidence="6" id="KW-0547">Nucleotide-binding</keyword>
<organism evidence="18 19">
    <name type="scientific">Cohnella candidum</name>
    <dbReference type="NCBI Taxonomy" id="2674991"/>
    <lineage>
        <taxon>Bacteria</taxon>
        <taxon>Bacillati</taxon>
        <taxon>Bacillota</taxon>
        <taxon>Bacilli</taxon>
        <taxon>Bacillales</taxon>
        <taxon>Paenibacillaceae</taxon>
        <taxon>Cohnella</taxon>
    </lineage>
</organism>
<dbReference type="RefSeq" id="WP_123040309.1">
    <property type="nucleotide sequence ID" value="NZ_CP033433.1"/>
</dbReference>
<evidence type="ECO:0000259" key="16">
    <source>
        <dbReference type="PROSITE" id="PS50112"/>
    </source>
</evidence>
<feature type="modified residue" description="4-aspartylphosphate" evidence="13">
    <location>
        <position position="679"/>
    </location>
</feature>
<protein>
    <recommendedName>
        <fullName evidence="12">Circadian input-output histidine kinase CikA</fullName>
        <ecNumber evidence="3">2.7.13.3</ecNumber>
    </recommendedName>
    <alternativeName>
        <fullName evidence="11">Sensory/regulatory protein RpfC</fullName>
    </alternativeName>
</protein>
<dbReference type="InterPro" id="IPR005467">
    <property type="entry name" value="His_kinase_dom"/>
</dbReference>
<evidence type="ECO:0000256" key="2">
    <source>
        <dbReference type="ARBA" id="ARBA00006402"/>
    </source>
</evidence>
<dbReference type="InterPro" id="IPR036890">
    <property type="entry name" value="HATPase_C_sf"/>
</dbReference>
<comment type="catalytic activity">
    <reaction evidence="1">
        <text>ATP + protein L-histidine = ADP + protein N-phospho-L-histidine.</text>
        <dbReference type="EC" id="2.7.13.3"/>
    </reaction>
</comment>
<feature type="domain" description="Histidine kinase" evidence="14">
    <location>
        <begin position="383"/>
        <end position="605"/>
    </location>
</feature>